<dbReference type="Gene3D" id="3.90.1200.10">
    <property type="match status" value="1"/>
</dbReference>
<evidence type="ECO:0000313" key="3">
    <source>
        <dbReference type="Proteomes" id="UP001597214"/>
    </source>
</evidence>
<name>A0ABW4LL25_9BACI</name>
<organism evidence="2 3">
    <name type="scientific">Bacillus salitolerans</name>
    <dbReference type="NCBI Taxonomy" id="1437434"/>
    <lineage>
        <taxon>Bacteria</taxon>
        <taxon>Bacillati</taxon>
        <taxon>Bacillota</taxon>
        <taxon>Bacilli</taxon>
        <taxon>Bacillales</taxon>
        <taxon>Bacillaceae</taxon>
        <taxon>Bacillus</taxon>
    </lineage>
</organism>
<dbReference type="PANTHER" id="PTHR21310">
    <property type="entry name" value="AMINOGLYCOSIDE PHOSPHOTRANSFERASE-RELATED-RELATED"/>
    <property type="match status" value="1"/>
</dbReference>
<evidence type="ECO:0000259" key="1">
    <source>
        <dbReference type="Pfam" id="PF01636"/>
    </source>
</evidence>
<dbReference type="RefSeq" id="WP_377926557.1">
    <property type="nucleotide sequence ID" value="NZ_JBHUEM010000003.1"/>
</dbReference>
<protein>
    <submittedName>
        <fullName evidence="2">Phosphotransferase family protein</fullName>
    </submittedName>
</protein>
<dbReference type="InterPro" id="IPR051678">
    <property type="entry name" value="AGP_Transferase"/>
</dbReference>
<dbReference type="Pfam" id="PF01636">
    <property type="entry name" value="APH"/>
    <property type="match status" value="1"/>
</dbReference>
<dbReference type="EMBL" id="JBHUEM010000003">
    <property type="protein sequence ID" value="MFD1735458.1"/>
    <property type="molecule type" value="Genomic_DNA"/>
</dbReference>
<dbReference type="Proteomes" id="UP001597214">
    <property type="component" value="Unassembled WGS sequence"/>
</dbReference>
<proteinExistence type="predicted"/>
<dbReference type="SUPFAM" id="SSF56112">
    <property type="entry name" value="Protein kinase-like (PK-like)"/>
    <property type="match status" value="1"/>
</dbReference>
<sequence>MKNKLKQAEELEKKLIQVINKSYHEWDTNTLCLAGYGVENAVFKIENMEKRLFAIRVPWNKRVLNDNEGEFDSRIQLQKEAEIASHCFKYGLPVPEVIHLHLDEDIDFLVSHFIRGDQNPTSSYEIGLLTSKLHQLPINKLRTIDSRKMSKILSERITNRFEVFKRITSVPIEFISQKELETILQHDDDQTCLLHMDIRPANLISENGQIKAIVDWNNALIGNPVLDVMRTVETNEVDETEFLKGYGKDEMIDITPRIIRLIYRLDTAVMLAVLFLSYLQDKEKGEYYTTRVQSLCKSIIMDFR</sequence>
<feature type="domain" description="Aminoglycoside phosphotransferase" evidence="1">
    <location>
        <begin position="61"/>
        <end position="246"/>
    </location>
</feature>
<dbReference type="InterPro" id="IPR002575">
    <property type="entry name" value="Aminoglycoside_PTrfase"/>
</dbReference>
<gene>
    <name evidence="2" type="ORF">ACFSCX_02675</name>
</gene>
<comment type="caution">
    <text evidence="2">The sequence shown here is derived from an EMBL/GenBank/DDBJ whole genome shotgun (WGS) entry which is preliminary data.</text>
</comment>
<accession>A0ABW4LL25</accession>
<reference evidence="3" key="1">
    <citation type="journal article" date="2019" name="Int. J. Syst. Evol. Microbiol.">
        <title>The Global Catalogue of Microorganisms (GCM) 10K type strain sequencing project: providing services to taxonomists for standard genome sequencing and annotation.</title>
        <authorList>
            <consortium name="The Broad Institute Genomics Platform"/>
            <consortium name="The Broad Institute Genome Sequencing Center for Infectious Disease"/>
            <person name="Wu L."/>
            <person name="Ma J."/>
        </authorList>
    </citation>
    <scope>NUCLEOTIDE SEQUENCE [LARGE SCALE GENOMIC DNA]</scope>
    <source>
        <strain evidence="3">CCUG 49339</strain>
    </source>
</reference>
<keyword evidence="3" id="KW-1185">Reference proteome</keyword>
<dbReference type="InterPro" id="IPR011009">
    <property type="entry name" value="Kinase-like_dom_sf"/>
</dbReference>
<evidence type="ECO:0000313" key="2">
    <source>
        <dbReference type="EMBL" id="MFD1735458.1"/>
    </source>
</evidence>